<dbReference type="EMBL" id="JBEPCV010000021">
    <property type="protein sequence ID" value="MER6906306.1"/>
    <property type="molecule type" value="Genomic_DNA"/>
</dbReference>
<name>A0ABV1VIJ4_9ACTN</name>
<comment type="caution">
    <text evidence="2">The sequence shown here is derived from an EMBL/GenBank/DDBJ whole genome shotgun (WGS) entry which is preliminary data.</text>
</comment>
<dbReference type="Proteomes" id="UP001490330">
    <property type="component" value="Unassembled WGS sequence"/>
</dbReference>
<accession>A0ABV1VIJ4</accession>
<keyword evidence="3" id="KW-1185">Reference proteome</keyword>
<proteinExistence type="predicted"/>
<feature type="transmembrane region" description="Helical" evidence="1">
    <location>
        <begin position="6"/>
        <end position="26"/>
    </location>
</feature>
<protein>
    <submittedName>
        <fullName evidence="2">Uncharacterized protein</fullName>
    </submittedName>
</protein>
<dbReference type="RefSeq" id="WP_350720160.1">
    <property type="nucleotide sequence ID" value="NZ_JBEPCO010000018.1"/>
</dbReference>
<gene>
    <name evidence="2" type="ORF">ABT322_21590</name>
</gene>
<keyword evidence="1" id="KW-0472">Membrane</keyword>
<evidence type="ECO:0000256" key="1">
    <source>
        <dbReference type="SAM" id="Phobius"/>
    </source>
</evidence>
<keyword evidence="1" id="KW-0812">Transmembrane</keyword>
<organism evidence="2 3">
    <name type="scientific">Streptomyces flaveolus</name>
    <dbReference type="NCBI Taxonomy" id="67297"/>
    <lineage>
        <taxon>Bacteria</taxon>
        <taxon>Bacillati</taxon>
        <taxon>Actinomycetota</taxon>
        <taxon>Actinomycetes</taxon>
        <taxon>Kitasatosporales</taxon>
        <taxon>Streptomycetaceae</taxon>
        <taxon>Streptomyces</taxon>
    </lineage>
</organism>
<sequence length="53" mass="5368">MTGVDRPLVGVVSIVEALVITVVCGLRQGRDGGEFRVALGDGGAVGIVEVEDS</sequence>
<reference evidence="2 3" key="1">
    <citation type="submission" date="2024-06" db="EMBL/GenBank/DDBJ databases">
        <title>The Natural Products Discovery Center: Release of the First 8490 Sequenced Strains for Exploring Actinobacteria Biosynthetic Diversity.</title>
        <authorList>
            <person name="Kalkreuter E."/>
            <person name="Kautsar S.A."/>
            <person name="Yang D."/>
            <person name="Bader C.D."/>
            <person name="Teijaro C.N."/>
            <person name="Fluegel L."/>
            <person name="Davis C.M."/>
            <person name="Simpson J.R."/>
            <person name="Lauterbach L."/>
            <person name="Steele A.D."/>
            <person name="Gui C."/>
            <person name="Meng S."/>
            <person name="Li G."/>
            <person name="Viehrig K."/>
            <person name="Ye F."/>
            <person name="Su P."/>
            <person name="Kiefer A.F."/>
            <person name="Nichols A."/>
            <person name="Cepeda A.J."/>
            <person name="Yan W."/>
            <person name="Fan B."/>
            <person name="Jiang Y."/>
            <person name="Adhikari A."/>
            <person name="Zheng C.-J."/>
            <person name="Schuster L."/>
            <person name="Cowan T.M."/>
            <person name="Smanski M.J."/>
            <person name="Chevrette M.G."/>
            <person name="De Carvalho L.P.S."/>
            <person name="Shen B."/>
        </authorList>
    </citation>
    <scope>NUCLEOTIDE SEQUENCE [LARGE SCALE GENOMIC DNA]</scope>
    <source>
        <strain evidence="2 3">NPDC000632</strain>
    </source>
</reference>
<keyword evidence="1" id="KW-1133">Transmembrane helix</keyword>
<evidence type="ECO:0000313" key="3">
    <source>
        <dbReference type="Proteomes" id="UP001490330"/>
    </source>
</evidence>
<evidence type="ECO:0000313" key="2">
    <source>
        <dbReference type="EMBL" id="MER6906306.1"/>
    </source>
</evidence>